<proteinExistence type="predicted"/>
<protein>
    <submittedName>
        <fullName evidence="2">Uncharacterized protein</fullName>
    </submittedName>
</protein>
<feature type="transmembrane region" description="Helical" evidence="1">
    <location>
        <begin position="37"/>
        <end position="58"/>
    </location>
</feature>
<evidence type="ECO:0000313" key="3">
    <source>
        <dbReference type="Proteomes" id="UP000003959"/>
    </source>
</evidence>
<evidence type="ECO:0000256" key="1">
    <source>
        <dbReference type="SAM" id="Phobius"/>
    </source>
</evidence>
<keyword evidence="1" id="KW-0812">Transmembrane</keyword>
<keyword evidence="1" id="KW-1133">Transmembrane helix</keyword>
<dbReference type="EMBL" id="GL890823">
    <property type="protein sequence ID" value="EGJ35358.1"/>
    <property type="molecule type" value="Genomic_DNA"/>
</dbReference>
<evidence type="ECO:0000313" key="2">
    <source>
        <dbReference type="EMBL" id="EGJ35358.1"/>
    </source>
</evidence>
<keyword evidence="3" id="KW-1185">Reference proteome</keyword>
<dbReference type="AlphaFoldDB" id="F4XJS8"/>
<sequence>MGAGNNLLLAKLLVQQEGLGLSKEAGEHIQYVDISPFIYSLFAVFGITAVCNSVRYKFMDFTVRRLLKTALPHTYFHHSDRICRSLICD</sequence>
<accession>F4XJS8</accession>
<reference evidence="3" key="1">
    <citation type="journal article" date="2011" name="Proc. Natl. Acad. Sci. U.S.A.">
        <title>Genomic insights into the physiology and ecology of the marine filamentous cyanobacterium Lyngbya majuscula.</title>
        <authorList>
            <person name="Jones A.C."/>
            <person name="Monroe E.A."/>
            <person name="Podell S."/>
            <person name="Hess W.R."/>
            <person name="Klages S."/>
            <person name="Esquenazi E."/>
            <person name="Niessen S."/>
            <person name="Hoover H."/>
            <person name="Rothmann M."/>
            <person name="Lasken R.S."/>
            <person name="Yates J.R.III."/>
            <person name="Reinhardt R."/>
            <person name="Kube M."/>
            <person name="Burkart M.D."/>
            <person name="Allen E.E."/>
            <person name="Dorrestein P.C."/>
            <person name="Gerwick W.H."/>
            <person name="Gerwick L."/>
        </authorList>
    </citation>
    <scope>NUCLEOTIDE SEQUENCE [LARGE SCALE GENOMIC DNA]</scope>
    <source>
        <strain evidence="3">3L</strain>
    </source>
</reference>
<dbReference type="HOGENOM" id="CLU_2451352_0_0_3"/>
<organism evidence="2 3">
    <name type="scientific">Moorena producens 3L</name>
    <dbReference type="NCBI Taxonomy" id="489825"/>
    <lineage>
        <taxon>Bacteria</taxon>
        <taxon>Bacillati</taxon>
        <taxon>Cyanobacteriota</taxon>
        <taxon>Cyanophyceae</taxon>
        <taxon>Coleofasciculales</taxon>
        <taxon>Coleofasciculaceae</taxon>
        <taxon>Moorena</taxon>
    </lineage>
</organism>
<keyword evidence="1" id="KW-0472">Membrane</keyword>
<gene>
    <name evidence="2" type="ORF">LYNGBM3L_07150</name>
</gene>
<dbReference type="Proteomes" id="UP000003959">
    <property type="component" value="Unassembled WGS sequence"/>
</dbReference>
<name>F4XJS8_9CYAN</name>